<dbReference type="SUPFAM" id="SSF103473">
    <property type="entry name" value="MFS general substrate transporter"/>
    <property type="match status" value="1"/>
</dbReference>
<keyword evidence="5 9" id="KW-0812">Transmembrane</keyword>
<protein>
    <submittedName>
        <fullName evidence="11">MFS transporter</fullName>
    </submittedName>
</protein>
<evidence type="ECO:0000256" key="4">
    <source>
        <dbReference type="ARBA" id="ARBA00022475"/>
    </source>
</evidence>
<evidence type="ECO:0000256" key="3">
    <source>
        <dbReference type="ARBA" id="ARBA00022448"/>
    </source>
</evidence>
<feature type="transmembrane region" description="Helical" evidence="9">
    <location>
        <begin position="327"/>
        <end position="348"/>
    </location>
</feature>
<dbReference type="PROSITE" id="PS00217">
    <property type="entry name" value="SUGAR_TRANSPORT_2"/>
    <property type="match status" value="1"/>
</dbReference>
<dbReference type="PROSITE" id="PS50850">
    <property type="entry name" value="MFS"/>
    <property type="match status" value="1"/>
</dbReference>
<dbReference type="Proteomes" id="UP000635278">
    <property type="component" value="Unassembled WGS sequence"/>
</dbReference>
<dbReference type="InterPro" id="IPR020846">
    <property type="entry name" value="MFS_dom"/>
</dbReference>
<gene>
    <name evidence="11" type="ORF">GOB93_05760</name>
</gene>
<organism evidence="11 12">
    <name type="scientific">Acetobacter musti</name>
    <dbReference type="NCBI Taxonomy" id="864732"/>
    <lineage>
        <taxon>Bacteria</taxon>
        <taxon>Pseudomonadati</taxon>
        <taxon>Pseudomonadota</taxon>
        <taxon>Alphaproteobacteria</taxon>
        <taxon>Acetobacterales</taxon>
        <taxon>Acetobacteraceae</taxon>
        <taxon>Acetobacter</taxon>
    </lineage>
</organism>
<keyword evidence="7 9" id="KW-1133">Transmembrane helix</keyword>
<evidence type="ECO:0000313" key="11">
    <source>
        <dbReference type="EMBL" id="NHN84150.1"/>
    </source>
</evidence>
<feature type="transmembrane region" description="Helical" evidence="9">
    <location>
        <begin position="207"/>
        <end position="226"/>
    </location>
</feature>
<feature type="transmembrane region" description="Helical" evidence="9">
    <location>
        <begin position="394"/>
        <end position="412"/>
    </location>
</feature>
<dbReference type="InterPro" id="IPR036259">
    <property type="entry name" value="MFS_trans_sf"/>
</dbReference>
<name>A0ABX0JMD0_9PROT</name>
<dbReference type="InterPro" id="IPR005828">
    <property type="entry name" value="MFS_sugar_transport-like"/>
</dbReference>
<comment type="caution">
    <text evidence="11">The sequence shown here is derived from an EMBL/GenBank/DDBJ whole genome shotgun (WGS) entry which is preliminary data.</text>
</comment>
<dbReference type="InterPro" id="IPR011701">
    <property type="entry name" value="MFS"/>
</dbReference>
<feature type="transmembrane region" description="Helical" evidence="9">
    <location>
        <begin position="106"/>
        <end position="125"/>
    </location>
</feature>
<keyword evidence="8 9" id="KW-0472">Membrane</keyword>
<accession>A0ABX0JMD0</accession>
<dbReference type="PANTHER" id="PTHR43528:SF1">
    <property type="entry name" value="ALPHA-KETOGLUTARATE PERMEASE"/>
    <property type="match status" value="1"/>
</dbReference>
<feature type="transmembrane region" description="Helical" evidence="9">
    <location>
        <begin position="260"/>
        <end position="282"/>
    </location>
</feature>
<reference evidence="11 12" key="1">
    <citation type="journal article" date="2020" name="Int. J. Syst. Evol. Microbiol.">
        <title>Novel acetic acid bacteria from cider fermentations: Acetobacter conturbans sp. nov. and Acetobacter fallax sp. nov.</title>
        <authorList>
            <person name="Sombolestani A.S."/>
            <person name="Cleenwerck I."/>
            <person name="Cnockaert M."/>
            <person name="Borremans W."/>
            <person name="Wieme A.D."/>
            <person name="De Vuyst L."/>
            <person name="Vandamme P."/>
        </authorList>
    </citation>
    <scope>NUCLEOTIDE SEQUENCE [LARGE SCALE GENOMIC DNA]</scope>
    <source>
        <strain evidence="11 12">LMG 30640</strain>
    </source>
</reference>
<feature type="transmembrane region" description="Helical" evidence="9">
    <location>
        <begin position="35"/>
        <end position="57"/>
    </location>
</feature>
<proteinExistence type="inferred from homology"/>
<evidence type="ECO:0000256" key="2">
    <source>
        <dbReference type="ARBA" id="ARBA00008240"/>
    </source>
</evidence>
<evidence type="ECO:0000256" key="7">
    <source>
        <dbReference type="ARBA" id="ARBA00022989"/>
    </source>
</evidence>
<feature type="domain" description="Major facilitator superfamily (MFS) profile" evidence="10">
    <location>
        <begin position="35"/>
        <end position="444"/>
    </location>
</feature>
<dbReference type="InterPro" id="IPR051084">
    <property type="entry name" value="H+-coupled_symporters"/>
</dbReference>
<dbReference type="PANTHER" id="PTHR43528">
    <property type="entry name" value="ALPHA-KETOGLUTARATE PERMEASE"/>
    <property type="match status" value="1"/>
</dbReference>
<feature type="transmembrane region" description="Helical" evidence="9">
    <location>
        <begin position="294"/>
        <end position="315"/>
    </location>
</feature>
<evidence type="ECO:0000256" key="9">
    <source>
        <dbReference type="SAM" id="Phobius"/>
    </source>
</evidence>
<dbReference type="Gene3D" id="1.20.1250.20">
    <property type="entry name" value="MFS general substrate transporter like domains"/>
    <property type="match status" value="2"/>
</dbReference>
<keyword evidence="12" id="KW-1185">Reference proteome</keyword>
<dbReference type="Pfam" id="PF00083">
    <property type="entry name" value="Sugar_tr"/>
    <property type="match status" value="1"/>
</dbReference>
<keyword evidence="6" id="KW-0769">Symport</keyword>
<dbReference type="RefSeq" id="WP_173582529.1">
    <property type="nucleotide sequence ID" value="NZ_WOTB01000005.1"/>
</dbReference>
<dbReference type="Pfam" id="PF07690">
    <property type="entry name" value="MFS_1"/>
    <property type="match status" value="1"/>
</dbReference>
<comment type="similarity">
    <text evidence="2">Belongs to the major facilitator superfamily. Metabolite:H+ Symporter (MHS) family (TC 2.A.1.6) family.</text>
</comment>
<feature type="transmembrane region" description="Helical" evidence="9">
    <location>
        <begin position="360"/>
        <end position="382"/>
    </location>
</feature>
<comment type="subcellular location">
    <subcellularLocation>
        <location evidence="1">Cell membrane</location>
        <topology evidence="1">Multi-pass membrane protein</topology>
    </subcellularLocation>
</comment>
<feature type="transmembrane region" description="Helical" evidence="9">
    <location>
        <begin position="179"/>
        <end position="201"/>
    </location>
</feature>
<dbReference type="InterPro" id="IPR005829">
    <property type="entry name" value="Sugar_transporter_CS"/>
</dbReference>
<evidence type="ECO:0000256" key="8">
    <source>
        <dbReference type="ARBA" id="ARBA00023136"/>
    </source>
</evidence>
<keyword evidence="3" id="KW-0813">Transport</keyword>
<evidence type="ECO:0000313" key="12">
    <source>
        <dbReference type="Proteomes" id="UP000635278"/>
    </source>
</evidence>
<dbReference type="EMBL" id="WOTB01000005">
    <property type="protein sequence ID" value="NHN84150.1"/>
    <property type="molecule type" value="Genomic_DNA"/>
</dbReference>
<sequence>MAGQAVSPVPNDFALNETPAPAGLFGPGSRETGRAVLASSFGNFMEMFDFVVFGLLARQISGNFFPGHDGSLSLLAALSTYGVGFLTRPLGGMILGSYGDRHGRRATLILTSGLMAITTACIALIPPYSRIGIFAPVLLISCRLIQGIAAGGEWGGAAVFLVEHAPVERRGLFGSLQQLGVGAGNIMGASIIALLSFALSPLQMEQWGWRIPFALGFALFPLGLYVRSRVCETPVYTSSLAEGASEISPLSTLFRTHRAALLRGFGASALCIVASQTTNIFLPAFATSSLSMAGAPVFLSSMLAALVFSLGIPFAGAASDKFGRQPVVLTGAIALILLLPFALYRLYLTPSFGTLITTQMIFAACLTCLSGPLCAYLCEIFTTDIRLSGLSTSYSLAVTLFGGLTPSVDLFLTQKLHSLLAVMVAVGIASLLTIISMLSVRNRHPRSFGRTSGEQGKKDT</sequence>
<feature type="transmembrane region" description="Helical" evidence="9">
    <location>
        <begin position="418"/>
        <end position="440"/>
    </location>
</feature>
<evidence type="ECO:0000256" key="6">
    <source>
        <dbReference type="ARBA" id="ARBA00022847"/>
    </source>
</evidence>
<evidence type="ECO:0000256" key="5">
    <source>
        <dbReference type="ARBA" id="ARBA00022692"/>
    </source>
</evidence>
<evidence type="ECO:0000259" key="10">
    <source>
        <dbReference type="PROSITE" id="PS50850"/>
    </source>
</evidence>
<evidence type="ECO:0000256" key="1">
    <source>
        <dbReference type="ARBA" id="ARBA00004651"/>
    </source>
</evidence>
<keyword evidence="4" id="KW-1003">Cell membrane</keyword>